<organism evidence="2 3">
    <name type="scientific">Aureibaculum marinum</name>
    <dbReference type="NCBI Taxonomy" id="2487930"/>
    <lineage>
        <taxon>Bacteria</taxon>
        <taxon>Pseudomonadati</taxon>
        <taxon>Bacteroidota</taxon>
        <taxon>Flavobacteriia</taxon>
        <taxon>Flavobacteriales</taxon>
        <taxon>Flavobacteriaceae</taxon>
        <taxon>Aureibaculum</taxon>
    </lineage>
</organism>
<dbReference type="RefSeq" id="WP_123897248.1">
    <property type="nucleotide sequence ID" value="NZ_RPFJ01000007.1"/>
</dbReference>
<keyword evidence="1" id="KW-0812">Transmembrane</keyword>
<proteinExistence type="predicted"/>
<protein>
    <recommendedName>
        <fullName evidence="4">Helix-hairpin-helix domain-containing protein</fullName>
    </recommendedName>
</protein>
<dbReference type="InterPro" id="IPR010994">
    <property type="entry name" value="RuvA_2-like"/>
</dbReference>
<name>A0A3N4NRD3_9FLAO</name>
<dbReference type="InterPro" id="IPR051675">
    <property type="entry name" value="Endo/Exo/Phosphatase_dom_1"/>
</dbReference>
<comment type="caution">
    <text evidence="2">The sequence shown here is derived from an EMBL/GenBank/DDBJ whole genome shotgun (WGS) entry which is preliminary data.</text>
</comment>
<feature type="transmembrane region" description="Helical" evidence="1">
    <location>
        <begin position="20"/>
        <end position="39"/>
    </location>
</feature>
<dbReference type="EMBL" id="RPFJ01000007">
    <property type="protein sequence ID" value="RPD98215.1"/>
    <property type="molecule type" value="Genomic_DNA"/>
</dbReference>
<dbReference type="SUPFAM" id="SSF47781">
    <property type="entry name" value="RuvA domain 2-like"/>
    <property type="match status" value="2"/>
</dbReference>
<accession>A0A3N4NRD3</accession>
<keyword evidence="3" id="KW-1185">Reference proteome</keyword>
<dbReference type="PANTHER" id="PTHR21180">
    <property type="entry name" value="ENDONUCLEASE/EXONUCLEASE/PHOSPHATASE FAMILY DOMAIN-CONTAINING PROTEIN 1"/>
    <property type="match status" value="1"/>
</dbReference>
<dbReference type="Gene3D" id="1.10.150.280">
    <property type="entry name" value="AF1531-like domain"/>
    <property type="match status" value="2"/>
</dbReference>
<dbReference type="AlphaFoldDB" id="A0A3N4NRD3"/>
<evidence type="ECO:0008006" key="4">
    <source>
        <dbReference type="Google" id="ProtNLM"/>
    </source>
</evidence>
<dbReference type="Proteomes" id="UP000270856">
    <property type="component" value="Unassembled WGS sequence"/>
</dbReference>
<dbReference type="PANTHER" id="PTHR21180:SF32">
    <property type="entry name" value="ENDONUCLEASE_EXONUCLEASE_PHOSPHATASE FAMILY DOMAIN-CONTAINING PROTEIN 1"/>
    <property type="match status" value="1"/>
</dbReference>
<gene>
    <name evidence="2" type="ORF">EGM88_06905</name>
</gene>
<evidence type="ECO:0000313" key="3">
    <source>
        <dbReference type="Proteomes" id="UP000270856"/>
    </source>
</evidence>
<keyword evidence="1" id="KW-1133">Transmembrane helix</keyword>
<dbReference type="OrthoDB" id="981124at2"/>
<dbReference type="GO" id="GO:0015628">
    <property type="term" value="P:protein secretion by the type II secretion system"/>
    <property type="evidence" value="ECO:0007669"/>
    <property type="project" value="TreeGrafter"/>
</dbReference>
<evidence type="ECO:0000313" key="2">
    <source>
        <dbReference type="EMBL" id="RPD98215.1"/>
    </source>
</evidence>
<sequence length="306" mass="35616">MNNFKSHFWFNKSQRNGIFFLALLIIILQLTSIFIIPLFENNSSLNNIELNKFDKQIDSLKQIKTAEKENNGTKKIYPFNPSFITDFKGYQLGMSVDEIDRILKHRADGKYINSAKEFQDVTKISDSLLAEISPYFKFPDWIKTPKNIPQNKKNKTVAKKEDITSIKTTQTPIKIKDLNTVTAKQLQSINGIGEKLSQRIISYRTKLGGFLIEQQLYEVYYLDKEVADKILKQFKILSKPEIKKLNVNTATFKEVLSIVYIDYKLTKSIFEYRDQVAEIQSLEELKKIPDFPLDNFDRIALYLEAK</sequence>
<dbReference type="GO" id="GO:0015627">
    <property type="term" value="C:type II protein secretion system complex"/>
    <property type="evidence" value="ECO:0007669"/>
    <property type="project" value="TreeGrafter"/>
</dbReference>
<keyword evidence="1" id="KW-0472">Membrane</keyword>
<dbReference type="Pfam" id="PF12836">
    <property type="entry name" value="HHH_3"/>
    <property type="match status" value="2"/>
</dbReference>
<evidence type="ECO:0000256" key="1">
    <source>
        <dbReference type="SAM" id="Phobius"/>
    </source>
</evidence>
<reference evidence="2 3" key="1">
    <citation type="submission" date="2018-11" db="EMBL/GenBank/DDBJ databases">
        <title>Aureibaculum marinum gen. nov., sp. nov., a member of the family Flavobacteriaceae isolated from the Bohai Sea.</title>
        <authorList>
            <person name="Ji X."/>
        </authorList>
    </citation>
    <scope>NUCLEOTIDE SEQUENCE [LARGE SCALE GENOMIC DNA]</scope>
    <source>
        <strain evidence="2 3">BH-SD17</strain>
    </source>
</reference>